<dbReference type="InterPro" id="IPR014756">
    <property type="entry name" value="Ig_E-set"/>
</dbReference>
<keyword evidence="3" id="KW-0732">Signal</keyword>
<sequence>MIPALSLRGLASALVIVSPLVWAHGFISEPPSRAYACTLGQNVDCGDVEYEPQSLEAPTGFPNSGGPADGKMGSAGSSRFTQLDEQTAVRWKKVSMKPGDNTFTWKFTAAHPVNNWRYYITKQDWDPNQPLTRASFDLTPFCKIDGKMAMPQTITSKNCNVPNRTGYQVILGVWEVADTPNSFYNLIDVDFSGGSETGGGGSNTPAVIDTWAKEVGSIQPFVDLKRGDSVKLRVFDSRGERSDLSIPYTIESDEGGAKNVWAHDFADKINASQQLIRAGQKAGADQFNSVYGSNTVYATEASGINHTEIQIDQQPVPVTSSVTVTGVEPTYTTNQSGDLTLTFNVAVSGKLTVETSVYDSAHMQKVYDSAEMDNNHKGFSLTMKGLASDNYGLLVVGKDEKGNVQQQIVKFAVTVPASGGGGTASYDAVFPEKITTYKAGTKVLQQKDGKVYQCKPAPYSGFCKQWATTATGFEPGVGASWEMAWSLVK</sequence>
<evidence type="ECO:0000256" key="4">
    <source>
        <dbReference type="SAM" id="MobiDB-lite"/>
    </source>
</evidence>
<dbReference type="AlphaFoldDB" id="A0A2Y9TZ39"/>
<accession>A0A2Y9TZ39</accession>
<evidence type="ECO:0000259" key="6">
    <source>
        <dbReference type="Pfam" id="PF18416"/>
    </source>
</evidence>
<organism evidence="7 8">
    <name type="scientific">Limnobaculum parvum</name>
    <dbReference type="NCBI Taxonomy" id="2172103"/>
    <lineage>
        <taxon>Bacteria</taxon>
        <taxon>Pseudomonadati</taxon>
        <taxon>Pseudomonadota</taxon>
        <taxon>Gammaproteobacteria</taxon>
        <taxon>Enterobacterales</taxon>
        <taxon>Budviciaceae</taxon>
        <taxon>Limnobaculum</taxon>
    </lineage>
</organism>
<dbReference type="Gene3D" id="2.60.40.2550">
    <property type="match status" value="1"/>
</dbReference>
<protein>
    <submittedName>
        <fullName evidence="7">N-acetylglucosamine-binding protein GbpA</fullName>
    </submittedName>
</protein>
<dbReference type="Pfam" id="PF18416">
    <property type="entry name" value="GbpA_2"/>
    <property type="match status" value="1"/>
</dbReference>
<dbReference type="KEGG" id="lpv:HYN51_08775"/>
<keyword evidence="2" id="KW-0147">Chitin-binding</keyword>
<reference evidence="7 8" key="1">
    <citation type="journal article" date="2019" name="Int. J. Syst. Evol. Microbiol.">
        <title>Limnobaculum parvum gen. nov., sp. nov., isolated from a freshwater lake.</title>
        <authorList>
            <person name="Baek C."/>
            <person name="Shin S.K."/>
            <person name="Yi H."/>
        </authorList>
    </citation>
    <scope>NUCLEOTIDE SEQUENCE [LARGE SCALE GENOMIC DNA]</scope>
    <source>
        <strain evidence="7 8">HYN0051</strain>
    </source>
</reference>
<dbReference type="InterPro" id="IPR041029">
    <property type="entry name" value="GbpA_2"/>
</dbReference>
<evidence type="ECO:0000256" key="1">
    <source>
        <dbReference type="ARBA" id="ARBA00022525"/>
    </source>
</evidence>
<feature type="domain" description="N-acetylglucosamine binding protein A" evidence="6">
    <location>
        <begin position="211"/>
        <end position="310"/>
    </location>
</feature>
<evidence type="ECO:0000256" key="2">
    <source>
        <dbReference type="ARBA" id="ARBA00022669"/>
    </source>
</evidence>
<keyword evidence="1" id="KW-0964">Secreted</keyword>
<gene>
    <name evidence="7" type="ORF">HYN51_08775</name>
</gene>
<dbReference type="CDD" id="cd21177">
    <property type="entry name" value="LPMO_AA10"/>
    <property type="match status" value="1"/>
</dbReference>
<name>A0A2Y9TZ39_9GAMM</name>
<dbReference type="SUPFAM" id="SSF81296">
    <property type="entry name" value="E set domains"/>
    <property type="match status" value="1"/>
</dbReference>
<dbReference type="InterPro" id="IPR051024">
    <property type="entry name" value="GlcNAc_Chitin_IntDeg"/>
</dbReference>
<dbReference type="PANTHER" id="PTHR34823:SF1">
    <property type="entry name" value="CHITIN-BINDING TYPE-4 DOMAIN-CONTAINING PROTEIN"/>
    <property type="match status" value="1"/>
</dbReference>
<dbReference type="NCBIfam" id="NF009690">
    <property type="entry name" value="PRK13211.1"/>
    <property type="match status" value="1"/>
</dbReference>
<evidence type="ECO:0000313" key="7">
    <source>
        <dbReference type="EMBL" id="AWH88644.1"/>
    </source>
</evidence>
<dbReference type="InterPro" id="IPR004302">
    <property type="entry name" value="Cellulose/chitin-bd_N"/>
</dbReference>
<keyword evidence="8" id="KW-1185">Reference proteome</keyword>
<evidence type="ECO:0000313" key="8">
    <source>
        <dbReference type="Proteomes" id="UP000244908"/>
    </source>
</evidence>
<dbReference type="OrthoDB" id="3675244at2"/>
<dbReference type="EMBL" id="CP029185">
    <property type="protein sequence ID" value="AWH88644.1"/>
    <property type="molecule type" value="Genomic_DNA"/>
</dbReference>
<dbReference type="Gene3D" id="3.30.70.2150">
    <property type="match status" value="1"/>
</dbReference>
<feature type="domain" description="Chitin-binding type-4" evidence="5">
    <location>
        <begin position="24"/>
        <end position="189"/>
    </location>
</feature>
<dbReference type="PANTHER" id="PTHR34823">
    <property type="entry name" value="GLCNAC-BINDING PROTEIN A"/>
    <property type="match status" value="1"/>
</dbReference>
<proteinExistence type="predicted"/>
<dbReference type="Pfam" id="PF03067">
    <property type="entry name" value="LPMO_10"/>
    <property type="match status" value="1"/>
</dbReference>
<dbReference type="Gene3D" id="2.70.50.50">
    <property type="entry name" value="chitin-binding protein cbp21"/>
    <property type="match status" value="1"/>
</dbReference>
<evidence type="ECO:0000256" key="3">
    <source>
        <dbReference type="ARBA" id="ARBA00022729"/>
    </source>
</evidence>
<feature type="region of interest" description="Disordered" evidence="4">
    <location>
        <begin position="54"/>
        <end position="79"/>
    </location>
</feature>
<dbReference type="GO" id="GO:0008061">
    <property type="term" value="F:chitin binding"/>
    <property type="evidence" value="ECO:0007669"/>
    <property type="project" value="UniProtKB-KW"/>
</dbReference>
<dbReference type="Proteomes" id="UP000244908">
    <property type="component" value="Chromosome"/>
</dbReference>
<evidence type="ECO:0000259" key="5">
    <source>
        <dbReference type="Pfam" id="PF03067"/>
    </source>
</evidence>